<comment type="caution">
    <text evidence="1">The sequence shown here is derived from an EMBL/GenBank/DDBJ whole genome shotgun (WGS) entry which is preliminary data.</text>
</comment>
<reference evidence="1 2" key="1">
    <citation type="submission" date="2019-09" db="EMBL/GenBank/DDBJ databases">
        <title>Screening of Novel Bioactive Compounds from Soil-Associated.</title>
        <authorList>
            <person name="Zhao S."/>
        </authorList>
    </citation>
    <scope>NUCLEOTIDE SEQUENCE [LARGE SCALE GENOMIC DNA]</scope>
    <source>
        <strain evidence="1 2">HIT-DPA4</strain>
    </source>
</reference>
<evidence type="ECO:0000313" key="2">
    <source>
        <dbReference type="Proteomes" id="UP000442707"/>
    </source>
</evidence>
<proteinExistence type="predicted"/>
<keyword evidence="2" id="KW-1185">Reference proteome</keyword>
<dbReference type="RefSeq" id="WP_150956068.1">
    <property type="nucleotide sequence ID" value="NZ_VZRB01000036.1"/>
</dbReference>
<dbReference type="Proteomes" id="UP000442707">
    <property type="component" value="Unassembled WGS sequence"/>
</dbReference>
<organism evidence="1 2">
    <name type="scientific">Streptomyces luteolifulvus</name>
    <dbReference type="NCBI Taxonomy" id="2615112"/>
    <lineage>
        <taxon>Bacteria</taxon>
        <taxon>Bacillati</taxon>
        <taxon>Actinomycetota</taxon>
        <taxon>Actinomycetes</taxon>
        <taxon>Kitasatosporales</taxon>
        <taxon>Streptomycetaceae</taxon>
        <taxon>Streptomyces</taxon>
    </lineage>
</organism>
<protein>
    <submittedName>
        <fullName evidence="1">Uncharacterized protein</fullName>
    </submittedName>
</protein>
<accession>A0A6H9URN1</accession>
<dbReference type="AlphaFoldDB" id="A0A6H9URN1"/>
<evidence type="ECO:0000313" key="1">
    <source>
        <dbReference type="EMBL" id="KAB1140892.1"/>
    </source>
</evidence>
<name>A0A6H9URN1_9ACTN</name>
<gene>
    <name evidence="1" type="ORF">F7R91_34135</name>
</gene>
<dbReference type="EMBL" id="VZRB01000036">
    <property type="protein sequence ID" value="KAB1140892.1"/>
    <property type="molecule type" value="Genomic_DNA"/>
</dbReference>
<sequence length="198" mass="22067">MFIFTTYATLPLLSRVGSVDGHGEALMLRRIVDGGREKEFLVGLLGIGDETVPDGGIANPMVRRLLTDLGELHRDLHGMRGEYLDFFAGIIALSCLRTGSALKLVLDVDDCRRYWRYMCHSLTLFGAELGDRETVSAACEHFVAQHAGADRRTRAYLTQLFATHPEHMATCSHAMFPESRRVVVSTMSPHVPAHWAIR</sequence>